<feature type="domain" description="Amino acid transporter transmembrane" evidence="9">
    <location>
        <begin position="65"/>
        <end position="449"/>
    </location>
</feature>
<evidence type="ECO:0000256" key="8">
    <source>
        <dbReference type="SAM" id="Phobius"/>
    </source>
</evidence>
<feature type="transmembrane region" description="Helical" evidence="8">
    <location>
        <begin position="209"/>
        <end position="231"/>
    </location>
</feature>
<keyword evidence="11" id="KW-1185">Reference proteome</keyword>
<evidence type="ECO:0000256" key="2">
    <source>
        <dbReference type="ARBA" id="ARBA00022448"/>
    </source>
</evidence>
<feature type="transmembrane region" description="Helical" evidence="8">
    <location>
        <begin position="143"/>
        <end position="162"/>
    </location>
</feature>
<dbReference type="Pfam" id="PF01490">
    <property type="entry name" value="Aa_trans"/>
    <property type="match status" value="1"/>
</dbReference>
<keyword evidence="2" id="KW-0813">Transport</keyword>
<dbReference type="AlphaFoldDB" id="A0ABD3I6D1"/>
<feature type="transmembrane region" description="Helical" evidence="8">
    <location>
        <begin position="96"/>
        <end position="116"/>
    </location>
</feature>
<dbReference type="PANTHER" id="PTHR22950:SF692">
    <property type="entry name" value="TRANSMEMBRANE AMINO ACID TRANSPORTER FAMILY PROTEIN"/>
    <property type="match status" value="1"/>
</dbReference>
<dbReference type="Proteomes" id="UP001633002">
    <property type="component" value="Unassembled WGS sequence"/>
</dbReference>
<evidence type="ECO:0000256" key="5">
    <source>
        <dbReference type="ARBA" id="ARBA00022989"/>
    </source>
</evidence>
<feature type="transmembrane region" description="Helical" evidence="8">
    <location>
        <begin position="364"/>
        <end position="387"/>
    </location>
</feature>
<gene>
    <name evidence="10" type="ORF">R1sor_012680</name>
</gene>
<feature type="transmembrane region" description="Helical" evidence="8">
    <location>
        <begin position="393"/>
        <end position="417"/>
    </location>
</feature>
<evidence type="ECO:0000259" key="9">
    <source>
        <dbReference type="Pfam" id="PF01490"/>
    </source>
</evidence>
<dbReference type="PANTHER" id="PTHR22950">
    <property type="entry name" value="AMINO ACID TRANSPORTER"/>
    <property type="match status" value="1"/>
</dbReference>
<evidence type="ECO:0000313" key="11">
    <source>
        <dbReference type="Proteomes" id="UP001633002"/>
    </source>
</evidence>
<reference evidence="10 11" key="1">
    <citation type="submission" date="2024-09" db="EMBL/GenBank/DDBJ databases">
        <title>Chromosome-scale assembly of Riccia sorocarpa.</title>
        <authorList>
            <person name="Paukszto L."/>
        </authorList>
    </citation>
    <scope>NUCLEOTIDE SEQUENCE [LARGE SCALE GENOMIC DNA]</scope>
    <source>
        <strain evidence="10">LP-2024</strain>
        <tissue evidence="10">Aerial parts of the thallus</tissue>
    </source>
</reference>
<evidence type="ECO:0000256" key="4">
    <source>
        <dbReference type="ARBA" id="ARBA00022970"/>
    </source>
</evidence>
<keyword evidence="4" id="KW-0029">Amino-acid transport</keyword>
<comment type="similarity">
    <text evidence="7">Belongs to the amino acid/polyamine transporter 2 family. Amino acid/auxin permease (AAAP) (TC 2.A.18.5) subfamily.</text>
</comment>
<feature type="transmembrane region" description="Helical" evidence="8">
    <location>
        <begin position="174"/>
        <end position="197"/>
    </location>
</feature>
<comment type="subcellular location">
    <subcellularLocation>
        <location evidence="1">Membrane</location>
        <topology evidence="1">Multi-pass membrane protein</topology>
    </subcellularLocation>
</comment>
<evidence type="ECO:0000313" key="10">
    <source>
        <dbReference type="EMBL" id="KAL3698604.1"/>
    </source>
</evidence>
<name>A0ABD3I6D1_9MARC</name>
<protein>
    <recommendedName>
        <fullName evidence="9">Amino acid transporter transmembrane domain-containing protein</fullName>
    </recommendedName>
</protein>
<keyword evidence="3 8" id="KW-0812">Transmembrane</keyword>
<feature type="transmembrane region" description="Helical" evidence="8">
    <location>
        <begin position="429"/>
        <end position="451"/>
    </location>
</feature>
<feature type="transmembrane region" description="Helical" evidence="8">
    <location>
        <begin position="251"/>
        <end position="272"/>
    </location>
</feature>
<feature type="transmembrane region" description="Helical" evidence="8">
    <location>
        <begin position="328"/>
        <end position="352"/>
    </location>
</feature>
<evidence type="ECO:0000256" key="3">
    <source>
        <dbReference type="ARBA" id="ARBA00022692"/>
    </source>
</evidence>
<comment type="caution">
    <text evidence="10">The sequence shown here is derived from an EMBL/GenBank/DDBJ whole genome shotgun (WGS) entry which is preliminary data.</text>
</comment>
<dbReference type="InterPro" id="IPR013057">
    <property type="entry name" value="AA_transpt_TM"/>
</dbReference>
<accession>A0ABD3I6D1</accession>
<dbReference type="EMBL" id="JBJQOH010000002">
    <property type="protein sequence ID" value="KAL3698604.1"/>
    <property type="molecule type" value="Genomic_DNA"/>
</dbReference>
<feature type="transmembrane region" description="Helical" evidence="8">
    <location>
        <begin position="284"/>
        <end position="308"/>
    </location>
</feature>
<organism evidence="10 11">
    <name type="scientific">Riccia sorocarpa</name>
    <dbReference type="NCBI Taxonomy" id="122646"/>
    <lineage>
        <taxon>Eukaryota</taxon>
        <taxon>Viridiplantae</taxon>
        <taxon>Streptophyta</taxon>
        <taxon>Embryophyta</taxon>
        <taxon>Marchantiophyta</taxon>
        <taxon>Marchantiopsida</taxon>
        <taxon>Marchantiidae</taxon>
        <taxon>Marchantiales</taxon>
        <taxon>Ricciaceae</taxon>
        <taxon>Riccia</taxon>
    </lineage>
</organism>
<keyword evidence="6 8" id="KW-0472">Membrane</keyword>
<keyword evidence="5 8" id="KW-1133">Transmembrane helix</keyword>
<dbReference type="GO" id="GO:0006865">
    <property type="term" value="P:amino acid transport"/>
    <property type="evidence" value="ECO:0007669"/>
    <property type="project" value="UniProtKB-KW"/>
</dbReference>
<dbReference type="GO" id="GO:0031090">
    <property type="term" value="C:organelle membrane"/>
    <property type="evidence" value="ECO:0007669"/>
    <property type="project" value="UniProtKB-ARBA"/>
</dbReference>
<sequence>METNGRSPDGWFLKEDSLKEPLLINSHATAEDAKRKNLTHKDDEKILVVNEAATGKAVEESAAERSSFLQACLNASNVLVGVGILSTPYALSQGGWLTLGFLLLFAIICLYTGILLRKCMDTDPSILSYPDIGQAAFGRTGRLLVSVMLYMELYCVAVEFLVMEGDNLASIFPFADFTFCGSVVTAPQYYIALSALVFMPSVWLRDMSLLSYISAVGVFAAAAIVSVVGYVGAFQGVDFSHSGTLINFSGLPVSVGISAFCFCGHALFPNIYRSMKNQQHFTKVLIVCFSLASILYGGMAVLGYTMFGDDTESQVTLNLPRALISSRIGIWIVLLNPFAKFALTVNPIAVAMEEFVPWNLKSKEFILGSVCIRSLLVFSAVIVALAFPYFALMMAFIGSFLSIMVAVILPCLCYLSIYGRAGGVSSAEVSLVITVVFVGIITGSIGTYSAIRGLIGNLSSQH</sequence>
<evidence type="ECO:0000256" key="1">
    <source>
        <dbReference type="ARBA" id="ARBA00004141"/>
    </source>
</evidence>
<evidence type="ECO:0000256" key="6">
    <source>
        <dbReference type="ARBA" id="ARBA00023136"/>
    </source>
</evidence>
<evidence type="ECO:0000256" key="7">
    <source>
        <dbReference type="ARBA" id="ARBA00049662"/>
    </source>
</evidence>
<proteinExistence type="inferred from homology"/>